<dbReference type="Pfam" id="PF03171">
    <property type="entry name" value="2OG-FeII_Oxy"/>
    <property type="match status" value="1"/>
</dbReference>
<keyword evidence="8" id="KW-0812">Transmembrane</keyword>
<evidence type="ECO:0000256" key="2">
    <source>
        <dbReference type="ARBA" id="ARBA00022679"/>
    </source>
</evidence>
<dbReference type="Pfam" id="PF00069">
    <property type="entry name" value="Pkinase"/>
    <property type="match status" value="1"/>
</dbReference>
<sequence length="1079" mass="122336">RRETKEEPERDEFRRKKVSHHSQSIASGSRGGAPFLAFSPFLFLPGGAIIKLKTVAFKDFDCNLRRRRMGFRPKLLFLPLSDESSGFFFIIFFLAFSLSLLFKLYKKIVSFDKVWHFGSRSNSVIRYPAHLPGCRLLQDSCGETWIMERYEVLEQIGKGSFGSALLVRHKQERKKYVLKKIRLARQSDRARRSAHQEMELISTVRNPFVVEYKDSWVEKGCYVCIVIGYCEGGDMTETIKRACGVHFPEEKLCQWLVQLLMALDYLHSNHILHRDVKCSNIFLTKEQDIRLGDFGLAKILTSDDLTSSVVGTPSYMCPELLADIPYGSKSDIWSLGCCMYEMSAHKPPFKATDVQTLISKIHKLIMDPIPAMYSGSFRGLIKSMMRKNPELRPSASELLNHPYLQPYISMVYMKLESPRRSQWCETKERRRSFSSNDRRLTPSVSDTEAGSVSSSGRASHSPMFSGRKVPEVTVGVVSEEIVAQRQEGVVKKQSGAAAKTPRMAGTSTKQPKRLETPSSTPRTVQLTERRRRASLPLVVENPYACESDISVNAPRFDKIVEYPEDLFQNRETTSSGGVARRSSFSSMTTTKDKCTTTVQTRSVSEVKQRRFDTSSYQQRAEALEGLLEFSARLLQQERYEELGVLLKPFGPERVSPRETAIWLTKSFKEASVGEGESERMKGGGGDKVEAEILEPYQLSFSDLLDRKRCQLISTNVMEALGPNGPGLLCITGVLGSALLRRKLLPMARKLALLDPDKRNRILKEHHLGSDVPLKNPERLVSSFAMHLHYQPPSSNSSLWYDPGSGVGTTLDSLEDDDDDFNNLGDVFRKLGFCMMELGLSIARVCDREIGGGFLEGTLLDSCTAKGRLIHYHSPADQSFLREEAQRMRKHSISGKYRNGSHFNLWQQWHYDYGIFTILTDPLFLSSHSCQDCNLITSHSYLRIFHPSNNKFYMVKTPQDSFIVQIGESADILSNGKLRSTLHCVCRPDQLEHISRETFAVFLQPKWNHTFSVSEHTMEHIRSGSLQRRPILDTDEVSKADIHNVVPPLSSRIRDGMTFAEFSRETTKQYYGGSGLQSNR</sequence>
<dbReference type="InterPro" id="IPR008271">
    <property type="entry name" value="Ser/Thr_kinase_AS"/>
</dbReference>
<feature type="region of interest" description="Disordered" evidence="7">
    <location>
        <begin position="423"/>
        <end position="466"/>
    </location>
</feature>
<dbReference type="InterPro" id="IPR044861">
    <property type="entry name" value="IPNS-like_FE2OG_OXY"/>
</dbReference>
<dbReference type="EMBL" id="JADBGQ010000004">
    <property type="protein sequence ID" value="KAG5399450.1"/>
    <property type="molecule type" value="Genomic_DNA"/>
</dbReference>
<feature type="compositionally biased region" description="Basic and acidic residues" evidence="7">
    <location>
        <begin position="1"/>
        <end position="14"/>
    </location>
</feature>
<dbReference type="Gene3D" id="3.30.200.20">
    <property type="entry name" value="Phosphorylase Kinase, domain 1"/>
    <property type="match status" value="1"/>
</dbReference>
<evidence type="ECO:0000313" key="10">
    <source>
        <dbReference type="EMBL" id="KAG5399450.1"/>
    </source>
</evidence>
<feature type="region of interest" description="Disordered" evidence="7">
    <location>
        <begin position="1"/>
        <end position="28"/>
    </location>
</feature>
<comment type="caution">
    <text evidence="10">The sequence shown here is derived from an EMBL/GenBank/DDBJ whole genome shotgun (WGS) entry which is preliminary data.</text>
</comment>
<name>A0ABQ7ML44_BRACM</name>
<keyword evidence="4" id="KW-0418">Kinase</keyword>
<dbReference type="Proteomes" id="UP000823674">
    <property type="component" value="Chromosome A04"/>
</dbReference>
<dbReference type="Gene3D" id="2.60.120.330">
    <property type="entry name" value="B-lactam Antibiotic, Isopenicillin N Synthase, Chain"/>
    <property type="match status" value="1"/>
</dbReference>
<feature type="compositionally biased region" description="Low complexity" evidence="7">
    <location>
        <begin position="449"/>
        <end position="461"/>
    </location>
</feature>
<comment type="similarity">
    <text evidence="1">Belongs to the protein kinase superfamily. NEK Ser/Thr protein kinase family. NIMA subfamily.</text>
</comment>
<dbReference type="SUPFAM" id="SSF51197">
    <property type="entry name" value="Clavaminate synthase-like"/>
    <property type="match status" value="1"/>
</dbReference>
<organism evidence="10 11">
    <name type="scientific">Brassica rapa subsp. trilocularis</name>
    <dbReference type="NCBI Taxonomy" id="1813537"/>
    <lineage>
        <taxon>Eukaryota</taxon>
        <taxon>Viridiplantae</taxon>
        <taxon>Streptophyta</taxon>
        <taxon>Embryophyta</taxon>
        <taxon>Tracheophyta</taxon>
        <taxon>Spermatophyta</taxon>
        <taxon>Magnoliopsida</taxon>
        <taxon>eudicotyledons</taxon>
        <taxon>Gunneridae</taxon>
        <taxon>Pentapetalae</taxon>
        <taxon>rosids</taxon>
        <taxon>malvids</taxon>
        <taxon>Brassicales</taxon>
        <taxon>Brassicaceae</taxon>
        <taxon>Brassiceae</taxon>
        <taxon>Brassica</taxon>
    </lineage>
</organism>
<gene>
    <name evidence="10" type="primary">A04p000140.1_BraROA</name>
    <name evidence="10" type="ORF">IGI04_014057</name>
</gene>
<dbReference type="PROSITE" id="PS00108">
    <property type="entry name" value="PROTEIN_KINASE_ST"/>
    <property type="match status" value="1"/>
</dbReference>
<evidence type="ECO:0000256" key="1">
    <source>
        <dbReference type="ARBA" id="ARBA00010886"/>
    </source>
</evidence>
<dbReference type="InterPro" id="IPR027443">
    <property type="entry name" value="IPNS-like_sf"/>
</dbReference>
<dbReference type="SUPFAM" id="SSF56112">
    <property type="entry name" value="Protein kinase-like (PK-like)"/>
    <property type="match status" value="1"/>
</dbReference>
<evidence type="ECO:0000256" key="8">
    <source>
        <dbReference type="SAM" id="Phobius"/>
    </source>
</evidence>
<dbReference type="InterPro" id="IPR011009">
    <property type="entry name" value="Kinase-like_dom_sf"/>
</dbReference>
<keyword evidence="5 6" id="KW-0067">ATP-binding</keyword>
<feature type="domain" description="Protein kinase" evidence="9">
    <location>
        <begin position="150"/>
        <end position="404"/>
    </location>
</feature>
<keyword evidence="2" id="KW-0808">Transferase</keyword>
<evidence type="ECO:0000256" key="7">
    <source>
        <dbReference type="SAM" id="MobiDB-lite"/>
    </source>
</evidence>
<feature type="binding site" evidence="6">
    <location>
        <position position="179"/>
    </location>
    <ligand>
        <name>ATP</name>
        <dbReference type="ChEBI" id="CHEBI:30616"/>
    </ligand>
</feature>
<dbReference type="InterPro" id="IPR050660">
    <property type="entry name" value="NEK_Ser/Thr_kinase"/>
</dbReference>
<dbReference type="PROSITE" id="PS50011">
    <property type="entry name" value="PROTEIN_KINASE_DOM"/>
    <property type="match status" value="1"/>
</dbReference>
<dbReference type="PANTHER" id="PTHR43671">
    <property type="entry name" value="SERINE/THREONINE-PROTEIN KINASE NEK"/>
    <property type="match status" value="1"/>
</dbReference>
<feature type="compositionally biased region" description="Polar residues" evidence="7">
    <location>
        <begin position="571"/>
        <end position="587"/>
    </location>
</feature>
<dbReference type="CDD" id="cd08215">
    <property type="entry name" value="STKc_Nek"/>
    <property type="match status" value="1"/>
</dbReference>
<feature type="compositionally biased region" description="Polar residues" evidence="7">
    <location>
        <begin position="516"/>
        <end position="525"/>
    </location>
</feature>
<feature type="region of interest" description="Disordered" evidence="7">
    <location>
        <begin position="491"/>
        <end position="525"/>
    </location>
</feature>
<evidence type="ECO:0000256" key="5">
    <source>
        <dbReference type="ARBA" id="ARBA00022840"/>
    </source>
</evidence>
<keyword evidence="8" id="KW-0472">Membrane</keyword>
<evidence type="ECO:0000256" key="6">
    <source>
        <dbReference type="PROSITE-ProRule" id="PRU10141"/>
    </source>
</evidence>
<dbReference type="InterPro" id="IPR017441">
    <property type="entry name" value="Protein_kinase_ATP_BS"/>
</dbReference>
<dbReference type="PROSITE" id="PS00107">
    <property type="entry name" value="PROTEIN_KINASE_ATP"/>
    <property type="match status" value="1"/>
</dbReference>
<keyword evidence="3 6" id="KW-0547">Nucleotide-binding</keyword>
<evidence type="ECO:0000313" key="11">
    <source>
        <dbReference type="Proteomes" id="UP000823674"/>
    </source>
</evidence>
<evidence type="ECO:0000259" key="9">
    <source>
        <dbReference type="PROSITE" id="PS50011"/>
    </source>
</evidence>
<keyword evidence="8" id="KW-1133">Transmembrane helix</keyword>
<reference evidence="10 11" key="1">
    <citation type="submission" date="2021-03" db="EMBL/GenBank/DDBJ databases">
        <authorList>
            <person name="King G.J."/>
            <person name="Bancroft I."/>
            <person name="Baten A."/>
            <person name="Bloomfield J."/>
            <person name="Borpatragohain P."/>
            <person name="He Z."/>
            <person name="Irish N."/>
            <person name="Irwin J."/>
            <person name="Liu K."/>
            <person name="Mauleon R.P."/>
            <person name="Moore J."/>
            <person name="Morris R."/>
            <person name="Ostergaard L."/>
            <person name="Wang B."/>
            <person name="Wells R."/>
        </authorList>
    </citation>
    <scope>NUCLEOTIDE SEQUENCE [LARGE SCALE GENOMIC DNA]</scope>
    <source>
        <strain evidence="10">R-o-18</strain>
        <tissue evidence="10">Leaf</tissue>
    </source>
</reference>
<feature type="non-terminal residue" evidence="10">
    <location>
        <position position="1"/>
    </location>
</feature>
<dbReference type="SMART" id="SM00220">
    <property type="entry name" value="S_TKc"/>
    <property type="match status" value="1"/>
</dbReference>
<dbReference type="InterPro" id="IPR000719">
    <property type="entry name" value="Prot_kinase_dom"/>
</dbReference>
<evidence type="ECO:0000256" key="4">
    <source>
        <dbReference type="ARBA" id="ARBA00022777"/>
    </source>
</evidence>
<protein>
    <recommendedName>
        <fullName evidence="9">Protein kinase domain-containing protein</fullName>
    </recommendedName>
</protein>
<keyword evidence="11" id="KW-1185">Reference proteome</keyword>
<feature type="transmembrane region" description="Helical" evidence="8">
    <location>
        <begin position="75"/>
        <end position="102"/>
    </location>
</feature>
<accession>A0ABQ7ML44</accession>
<feature type="region of interest" description="Disordered" evidence="7">
    <location>
        <begin position="571"/>
        <end position="593"/>
    </location>
</feature>
<dbReference type="PANTHER" id="PTHR43671:SF93">
    <property type="entry name" value="SERINE_THREONINE-PROTEIN KINASE NEK4"/>
    <property type="match status" value="1"/>
</dbReference>
<dbReference type="Gene3D" id="1.10.510.10">
    <property type="entry name" value="Transferase(Phosphotransferase) domain 1"/>
    <property type="match status" value="1"/>
</dbReference>
<evidence type="ECO:0000256" key="3">
    <source>
        <dbReference type="ARBA" id="ARBA00022741"/>
    </source>
</evidence>
<proteinExistence type="inferred from homology"/>